<proteinExistence type="predicted"/>
<gene>
    <name evidence="1" type="ORF">PPROV_000237100</name>
</gene>
<sequence length="121" mass="13968">MSPVALWRALRAYALVTALFEIVPWYKNSASHDKLSDKRNFAFALVGLMTMRATYCMSKPQEERHGRPCFEVCAMSALLHLYEVYHFFYLERKYSKSATPNAVIQMFIYLQAVAYTLAALL</sequence>
<keyword evidence="2" id="KW-1185">Reference proteome</keyword>
<accession>A0A830H8M9</accession>
<evidence type="ECO:0000313" key="2">
    <source>
        <dbReference type="Proteomes" id="UP000660262"/>
    </source>
</evidence>
<comment type="caution">
    <text evidence="1">The sequence shown here is derived from an EMBL/GenBank/DDBJ whole genome shotgun (WGS) entry which is preliminary data.</text>
</comment>
<protein>
    <submittedName>
        <fullName evidence="1">Uncharacterized protein</fullName>
    </submittedName>
</protein>
<organism evidence="1 2">
    <name type="scientific">Pycnococcus provasolii</name>
    <dbReference type="NCBI Taxonomy" id="41880"/>
    <lineage>
        <taxon>Eukaryota</taxon>
        <taxon>Viridiplantae</taxon>
        <taxon>Chlorophyta</taxon>
        <taxon>Pseudoscourfieldiophyceae</taxon>
        <taxon>Pseudoscourfieldiales</taxon>
        <taxon>Pycnococcaceae</taxon>
        <taxon>Pycnococcus</taxon>
    </lineage>
</organism>
<evidence type="ECO:0000313" key="1">
    <source>
        <dbReference type="EMBL" id="GHP03616.1"/>
    </source>
</evidence>
<name>A0A830H8M9_9CHLO</name>
<reference evidence="1" key="1">
    <citation type="submission" date="2020-10" db="EMBL/GenBank/DDBJ databases">
        <title>Unveiling of a novel bifunctional photoreceptor, Dualchrome1, isolated from a cosmopolitan green alga.</title>
        <authorList>
            <person name="Suzuki S."/>
            <person name="Kawachi M."/>
        </authorList>
    </citation>
    <scope>NUCLEOTIDE SEQUENCE</scope>
    <source>
        <strain evidence="1">NIES 2893</strain>
    </source>
</reference>
<dbReference type="Proteomes" id="UP000660262">
    <property type="component" value="Unassembled WGS sequence"/>
</dbReference>
<dbReference type="AlphaFoldDB" id="A0A830H8M9"/>
<dbReference type="EMBL" id="BNJQ01000005">
    <property type="protein sequence ID" value="GHP03616.1"/>
    <property type="molecule type" value="Genomic_DNA"/>
</dbReference>